<gene>
    <name evidence="1" type="ORF">KMI1_2</name>
</gene>
<evidence type="ECO:0000313" key="2">
    <source>
        <dbReference type="Proteomes" id="UP000318744"/>
    </source>
</evidence>
<reference evidence="1 2" key="1">
    <citation type="submission" date="2019-06" db="EMBL/GenBank/DDBJ databases">
        <title>Comparative genomics of Klebsiella bacteriophages in the elucidation of host range specificity.</title>
        <authorList>
            <person name="Ku H."/>
            <person name="Brown T."/>
            <person name="Kabwe M."/>
            <person name="Chan H.T."/>
            <person name="Petrovski S."/>
            <person name="Tucci J."/>
        </authorList>
    </citation>
    <scope>NUCLEOTIDE SEQUENCE [LARGE SCALE GENOMIC DNA]</scope>
</reference>
<evidence type="ECO:0000313" key="1">
    <source>
        <dbReference type="EMBL" id="QDK04475.1"/>
    </source>
</evidence>
<sequence length="68" mass="7658">MWISDGKTTGIALCSSHGKYAVIVHKDSLGHGRPFLENSRYNRHLELGSTIGRDPRLHTIRLLKVSFI</sequence>
<name>A0A514U6F1_9CAUD</name>
<accession>A0A514U6F1</accession>
<protein>
    <submittedName>
        <fullName evidence="1">Uncharacterized protein</fullName>
    </submittedName>
</protein>
<dbReference type="EMBL" id="MN052874">
    <property type="protein sequence ID" value="QDK04475.1"/>
    <property type="molecule type" value="Genomic_DNA"/>
</dbReference>
<dbReference type="Proteomes" id="UP000318744">
    <property type="component" value="Segment"/>
</dbReference>
<keyword evidence="2" id="KW-1185">Reference proteome</keyword>
<organism evidence="1 2">
    <name type="scientific">Klebsiella phage KMI1</name>
    <dbReference type="NCBI Taxonomy" id="2589653"/>
    <lineage>
        <taxon>Viruses</taxon>
        <taxon>Duplodnaviria</taxon>
        <taxon>Heunggongvirae</taxon>
        <taxon>Uroviricota</taxon>
        <taxon>Caudoviricetes</taxon>
        <taxon>Autographivirales</taxon>
        <taxon>Autotranscriptaviridae</taxon>
        <taxon>Studiervirinae</taxon>
        <taxon>Przondovirus</taxon>
        <taxon>Przondovirus KMI1</taxon>
    </lineage>
</organism>
<proteinExistence type="predicted"/>